<dbReference type="GO" id="GO:0006508">
    <property type="term" value="P:proteolysis"/>
    <property type="evidence" value="ECO:0007669"/>
    <property type="project" value="UniProtKB-KW"/>
</dbReference>
<dbReference type="Gene3D" id="2.40.10.10">
    <property type="entry name" value="Trypsin-like serine proteases"/>
    <property type="match status" value="1"/>
</dbReference>
<proteinExistence type="inferred from homology"/>
<comment type="similarity">
    <text evidence="5">Belongs to the peptidase S1 family. CLIP subfamily.</text>
</comment>
<feature type="domain" description="Peptidase S1" evidence="7">
    <location>
        <begin position="26"/>
        <end position="248"/>
    </location>
</feature>
<keyword evidence="1" id="KW-0645">Protease</keyword>
<keyword evidence="3" id="KW-0720">Serine protease</keyword>
<keyword evidence="6" id="KW-0732">Signal</keyword>
<dbReference type="PANTHER" id="PTHR24276:SF96">
    <property type="entry name" value="PEPTIDASE S1 DOMAIN-CONTAINING PROTEIN"/>
    <property type="match status" value="1"/>
</dbReference>
<evidence type="ECO:0000313" key="8">
    <source>
        <dbReference type="EnsemblMetazoa" id="ADIR007829-PA"/>
    </source>
</evidence>
<evidence type="ECO:0000259" key="7">
    <source>
        <dbReference type="PROSITE" id="PS50240"/>
    </source>
</evidence>
<evidence type="ECO:0000256" key="4">
    <source>
        <dbReference type="ARBA" id="ARBA00023157"/>
    </source>
</evidence>
<dbReference type="InterPro" id="IPR001254">
    <property type="entry name" value="Trypsin_dom"/>
</dbReference>
<accession>A0A182NJK5</accession>
<reference evidence="8" key="2">
    <citation type="submission" date="2020-05" db="UniProtKB">
        <authorList>
            <consortium name="EnsemblMetazoa"/>
        </authorList>
    </citation>
    <scope>IDENTIFICATION</scope>
    <source>
        <strain evidence="8">WRAIR2</strain>
    </source>
</reference>
<protein>
    <recommendedName>
        <fullName evidence="7">Peptidase S1 domain-containing protein</fullName>
    </recommendedName>
</protein>
<dbReference type="InterPro" id="IPR043504">
    <property type="entry name" value="Peptidase_S1_PA_chymotrypsin"/>
</dbReference>
<dbReference type="VEuPathDB" id="VectorBase:ADIR007829"/>
<feature type="chain" id="PRO_5008130068" description="Peptidase S1 domain-containing protein" evidence="6">
    <location>
        <begin position="23"/>
        <end position="251"/>
    </location>
</feature>
<dbReference type="SMART" id="SM00020">
    <property type="entry name" value="Tryp_SPc"/>
    <property type="match status" value="1"/>
</dbReference>
<evidence type="ECO:0000313" key="9">
    <source>
        <dbReference type="Proteomes" id="UP000075884"/>
    </source>
</evidence>
<evidence type="ECO:0000256" key="2">
    <source>
        <dbReference type="ARBA" id="ARBA00022801"/>
    </source>
</evidence>
<evidence type="ECO:0000256" key="3">
    <source>
        <dbReference type="ARBA" id="ARBA00022825"/>
    </source>
</evidence>
<dbReference type="PANTHER" id="PTHR24276">
    <property type="entry name" value="POLYSERASE-RELATED"/>
    <property type="match status" value="1"/>
</dbReference>
<name>A0A182NJK5_9DIPT</name>
<dbReference type="SUPFAM" id="SSF50494">
    <property type="entry name" value="Trypsin-like serine proteases"/>
    <property type="match status" value="1"/>
</dbReference>
<keyword evidence="4" id="KW-1015">Disulfide bond</keyword>
<sequence>MSQVVVLLTVVCVACLSGLTVAQLRVVGGTDADIYSYSFVVGITFQRDLTGNGAIISKRWVLSAASTFYQTPHAAYDVFAGAEDYRGQATWYKVERAFLHPEWIGWTFNIALVLIRGSFAYTSRVQPINLASSDPDSLQAQMVSFGRNEDGTSRLREATFALTSDQSCVDQLTDYYAKLFVLERQGYCLLPGPGPAKGQWYNDVGAPIVTGNELYAVFAFNENAGGGNEGAVGTRIAFFRNWIQYTMGRNG</sequence>
<dbReference type="PROSITE" id="PS50240">
    <property type="entry name" value="TRYPSIN_DOM"/>
    <property type="match status" value="1"/>
</dbReference>
<feature type="signal peptide" evidence="6">
    <location>
        <begin position="1"/>
        <end position="22"/>
    </location>
</feature>
<dbReference type="AlphaFoldDB" id="A0A182NJK5"/>
<evidence type="ECO:0000256" key="5">
    <source>
        <dbReference type="ARBA" id="ARBA00024195"/>
    </source>
</evidence>
<reference evidence="9" key="1">
    <citation type="submission" date="2013-03" db="EMBL/GenBank/DDBJ databases">
        <title>The Genome Sequence of Anopheles dirus WRAIR2.</title>
        <authorList>
            <consortium name="The Broad Institute Genomics Platform"/>
            <person name="Neafsey D.E."/>
            <person name="Walton C."/>
            <person name="Walker B."/>
            <person name="Young S.K."/>
            <person name="Zeng Q."/>
            <person name="Gargeya S."/>
            <person name="Fitzgerald M."/>
            <person name="Haas B."/>
            <person name="Abouelleil A."/>
            <person name="Allen A.W."/>
            <person name="Alvarado L."/>
            <person name="Arachchi H.M."/>
            <person name="Berlin A.M."/>
            <person name="Chapman S.B."/>
            <person name="Gainer-Dewar J."/>
            <person name="Goldberg J."/>
            <person name="Griggs A."/>
            <person name="Gujja S."/>
            <person name="Hansen M."/>
            <person name="Howarth C."/>
            <person name="Imamovic A."/>
            <person name="Ireland A."/>
            <person name="Larimer J."/>
            <person name="McCowan C."/>
            <person name="Murphy C."/>
            <person name="Pearson M."/>
            <person name="Poon T.W."/>
            <person name="Priest M."/>
            <person name="Roberts A."/>
            <person name="Saif S."/>
            <person name="Shea T."/>
            <person name="Sisk P."/>
            <person name="Sykes S."/>
            <person name="Wortman J."/>
            <person name="Nusbaum C."/>
            <person name="Birren B."/>
        </authorList>
    </citation>
    <scope>NUCLEOTIDE SEQUENCE [LARGE SCALE GENOMIC DNA]</scope>
    <source>
        <strain evidence="9">WRAIR2</strain>
    </source>
</reference>
<evidence type="ECO:0000256" key="6">
    <source>
        <dbReference type="SAM" id="SignalP"/>
    </source>
</evidence>
<dbReference type="EnsemblMetazoa" id="ADIR007829-RA">
    <property type="protein sequence ID" value="ADIR007829-PA"/>
    <property type="gene ID" value="ADIR007829"/>
</dbReference>
<keyword evidence="9" id="KW-1185">Reference proteome</keyword>
<dbReference type="InterPro" id="IPR050430">
    <property type="entry name" value="Peptidase_S1"/>
</dbReference>
<dbReference type="InterPro" id="IPR009003">
    <property type="entry name" value="Peptidase_S1_PA"/>
</dbReference>
<keyword evidence="2" id="KW-0378">Hydrolase</keyword>
<dbReference type="Pfam" id="PF00089">
    <property type="entry name" value="Trypsin"/>
    <property type="match status" value="1"/>
</dbReference>
<dbReference type="Proteomes" id="UP000075884">
    <property type="component" value="Unassembled WGS sequence"/>
</dbReference>
<dbReference type="GO" id="GO:0004252">
    <property type="term" value="F:serine-type endopeptidase activity"/>
    <property type="evidence" value="ECO:0007669"/>
    <property type="project" value="InterPro"/>
</dbReference>
<organism evidence="8 9">
    <name type="scientific">Anopheles dirus</name>
    <dbReference type="NCBI Taxonomy" id="7168"/>
    <lineage>
        <taxon>Eukaryota</taxon>
        <taxon>Metazoa</taxon>
        <taxon>Ecdysozoa</taxon>
        <taxon>Arthropoda</taxon>
        <taxon>Hexapoda</taxon>
        <taxon>Insecta</taxon>
        <taxon>Pterygota</taxon>
        <taxon>Neoptera</taxon>
        <taxon>Endopterygota</taxon>
        <taxon>Diptera</taxon>
        <taxon>Nematocera</taxon>
        <taxon>Culicoidea</taxon>
        <taxon>Culicidae</taxon>
        <taxon>Anophelinae</taxon>
        <taxon>Anopheles</taxon>
    </lineage>
</organism>
<evidence type="ECO:0000256" key="1">
    <source>
        <dbReference type="ARBA" id="ARBA00022670"/>
    </source>
</evidence>
<dbReference type="STRING" id="7168.A0A182NJK5"/>